<dbReference type="AlphaFoldDB" id="A0A0M3IR36"/>
<reference evidence="2" key="1">
    <citation type="submission" date="2017-02" db="UniProtKB">
        <authorList>
            <consortium name="WormBaseParasite"/>
        </authorList>
    </citation>
    <scope>IDENTIFICATION</scope>
</reference>
<proteinExistence type="predicted"/>
<accession>A0A0M3IR36</accession>
<dbReference type="WBParaSite" id="ALUE_0002121401-mRNA-1">
    <property type="protein sequence ID" value="ALUE_0002121401-mRNA-1"/>
    <property type="gene ID" value="ALUE_0002121401"/>
</dbReference>
<evidence type="ECO:0000313" key="2">
    <source>
        <dbReference type="WBParaSite" id="ALUE_0002121401-mRNA-1"/>
    </source>
</evidence>
<organism evidence="1 2">
    <name type="scientific">Ascaris lumbricoides</name>
    <name type="common">Giant roundworm</name>
    <dbReference type="NCBI Taxonomy" id="6252"/>
    <lineage>
        <taxon>Eukaryota</taxon>
        <taxon>Metazoa</taxon>
        <taxon>Ecdysozoa</taxon>
        <taxon>Nematoda</taxon>
        <taxon>Chromadorea</taxon>
        <taxon>Rhabditida</taxon>
        <taxon>Spirurina</taxon>
        <taxon>Ascaridomorpha</taxon>
        <taxon>Ascaridoidea</taxon>
        <taxon>Ascarididae</taxon>
        <taxon>Ascaris</taxon>
    </lineage>
</organism>
<dbReference type="Proteomes" id="UP000036681">
    <property type="component" value="Unplaced"/>
</dbReference>
<keyword evidence="1" id="KW-1185">Reference proteome</keyword>
<protein>
    <submittedName>
        <fullName evidence="2">Uncharacterized protein</fullName>
    </submittedName>
</protein>
<sequence>MPYSKRYNTDSGWPLLVTQVDKQSAFLTTRKTGFAHQLLPNARTPLLANSLPYQMSTIQPHPSNGYRRYSICTFPRSFDYGTRSTLYRNRCTNWRSFEKHTSVESSTFTSVSCGLSPTGVNNCFKKFYF</sequence>
<name>A0A0M3IR36_ASCLU</name>
<evidence type="ECO:0000313" key="1">
    <source>
        <dbReference type="Proteomes" id="UP000036681"/>
    </source>
</evidence>